<dbReference type="Gene3D" id="1.10.510.10">
    <property type="entry name" value="Transferase(Phosphotransferase) domain 1"/>
    <property type="match status" value="1"/>
</dbReference>
<evidence type="ECO:0000313" key="4">
    <source>
        <dbReference type="Proteomes" id="UP000288716"/>
    </source>
</evidence>
<evidence type="ECO:0000313" key="3">
    <source>
        <dbReference type="EMBL" id="RWS25733.1"/>
    </source>
</evidence>
<proteinExistence type="predicted"/>
<dbReference type="Proteomes" id="UP000288716">
    <property type="component" value="Unassembled WGS sequence"/>
</dbReference>
<feature type="compositionally biased region" description="Low complexity" evidence="1">
    <location>
        <begin position="356"/>
        <end position="367"/>
    </location>
</feature>
<sequence>MKKLFQRLDITQGNANLINGGSSIGGLSGSSMPPPSSGDSNCNSIKDFIGKCFTVGRTVVSVEDIIAEGGFALVFLVKSNSNSNRYALKRMFVNNDHDLDVCRTEIQIASMVAGHKNCICLVDSTINYVGEGVHEVLMLMNYCRGSVLQSMNERLKDPANNSFSNHGSGCFSEKEVLRIFCDVCEAVAKLHHSNPTIIHRDLKIENILKSDAGHYVLCDFGSSTTRVVLPTSAASVTELEEEIKKYTTLSYRSPEMIDLYCGKPITAKSDIWALGCLLYKLCFFNLPFGESALAIQNGSFTIPDNSQYSKGMHCLIRYMLELDSDRRPDIYQVSSIAFRLAHRDCPVNNVNNLPTPSLDQLPSPLSESESKKLKQQQQQQQQQQRLHQQQLLQNQSQVEGTTIAPRQRPKGGTTAVPSATSMPVLSAPPQITARTPTPSLDVNTGAKSSISNSQSFTSAAGLLPPPPCASVSAPSSGVTSPISNQVPDNIGQTASNRALESNVFVDSTNFTASFKGAVNADQSSKGSLLTETNPFVKIPPPPQSQESVIGNVPSTAVPRHSHHRRNVSDTSAFVDKTFASHDLGAANQSSSIQSSGSLSGLSMNPNLNASGDGLHCYPKKWNPFEDYLQEDHLFGHEFDKIRKGSMSSISNVKSRESLVMSGNVSSAGSGIAPDSSEDPFGAAPFDAKKIRRHLLKQNSLKSQPDCDQSNTANSTRLLVLGSGGTVLNPGLEPTKYMPLYADDAEPEDNSNLNLVLENKLCLNSGDSKVIPGKSISSLHQKQVQHLHRRRHSSEASQTTLTSHDSSGSHLLLSLTNKIANEDRSKYEKFIDDDDYERSSSSSSSMCDSRSDNEVVLLDDVKNLTDEETDHLVPPEPRGSVTGSSNGHGDHDSIGSASDLRDDGADDEDDDEEECEDDDEEEENNDDDDIEEDSRQVTMIEVNQGSQSQHVVRINIHAKGANDVLIGHLDGHKPLLDDHDDEEDSDGDSRHIPLTETSEKPNLLDIDYECNDKRVAIPISGSEEDLDAEVERNLIGQVMRDTECKHHLANQDLFGSMPFDQQTAKAHEFAEQNVVNKISHQKQQYANKLSKIEQKEFLTHTQQQDLFGATPFASSSSNNTSVDRKAQINLDNQTTDVKLVAKSVIKPPVPVKSAKVTEIAATASAAIVKIKQTNLESNSDIGCVETNTNLDSKSDSTSKTKNKVTKTKNISSKVVKAYKVEEVDDDVDGLLLTSDQEDELTASSSTR</sequence>
<feature type="region of interest" description="Disordered" evidence="1">
    <location>
        <begin position="787"/>
        <end position="808"/>
    </location>
</feature>
<feature type="non-terminal residue" evidence="3">
    <location>
        <position position="1246"/>
    </location>
</feature>
<dbReference type="VEuPathDB" id="VectorBase:LDEU006307"/>
<feature type="compositionally biased region" description="Low complexity" evidence="1">
    <location>
        <begin position="798"/>
        <end position="808"/>
    </location>
</feature>
<feature type="compositionally biased region" description="Basic and acidic residues" evidence="1">
    <location>
        <begin position="986"/>
        <end position="995"/>
    </location>
</feature>
<dbReference type="InterPro" id="IPR011009">
    <property type="entry name" value="Kinase-like_dom_sf"/>
</dbReference>
<dbReference type="EMBL" id="NCKV01003427">
    <property type="protein sequence ID" value="RWS25733.1"/>
    <property type="molecule type" value="Genomic_DNA"/>
</dbReference>
<feature type="compositionally biased region" description="Polar residues" evidence="1">
    <location>
        <begin position="477"/>
        <end position="490"/>
    </location>
</feature>
<feature type="region of interest" description="Disordered" evidence="1">
    <location>
        <begin position="833"/>
        <end position="852"/>
    </location>
</feature>
<keyword evidence="3" id="KW-0808">Transferase</keyword>
<comment type="caution">
    <text evidence="3">The sequence shown here is derived from an EMBL/GenBank/DDBJ whole genome shotgun (WGS) entry which is preliminary data.</text>
</comment>
<dbReference type="PANTHER" id="PTHR47907">
    <property type="entry name" value="PROTEIN KINASE DOMAIN-CONTAINING PROTEIN"/>
    <property type="match status" value="1"/>
</dbReference>
<dbReference type="SUPFAM" id="SSF56112">
    <property type="entry name" value="Protein kinase-like (PK-like)"/>
    <property type="match status" value="1"/>
</dbReference>
<dbReference type="InterPro" id="IPR051744">
    <property type="entry name" value="AP2_assoc_SerThr_kinase"/>
</dbReference>
<keyword evidence="3" id="KW-0418">Kinase</keyword>
<keyword evidence="4" id="KW-1185">Reference proteome</keyword>
<feature type="compositionally biased region" description="Low complexity" evidence="1">
    <location>
        <begin position="838"/>
        <end position="847"/>
    </location>
</feature>
<organism evidence="3 4">
    <name type="scientific">Leptotrombidium deliense</name>
    <dbReference type="NCBI Taxonomy" id="299467"/>
    <lineage>
        <taxon>Eukaryota</taxon>
        <taxon>Metazoa</taxon>
        <taxon>Ecdysozoa</taxon>
        <taxon>Arthropoda</taxon>
        <taxon>Chelicerata</taxon>
        <taxon>Arachnida</taxon>
        <taxon>Acari</taxon>
        <taxon>Acariformes</taxon>
        <taxon>Trombidiformes</taxon>
        <taxon>Prostigmata</taxon>
        <taxon>Anystina</taxon>
        <taxon>Parasitengona</taxon>
        <taxon>Trombiculoidea</taxon>
        <taxon>Trombiculidae</taxon>
        <taxon>Leptotrombidium</taxon>
    </lineage>
</organism>
<dbReference type="PANTHER" id="PTHR47907:SF5">
    <property type="entry name" value="AP2 ASSOCIATED KINASE 1"/>
    <property type="match status" value="1"/>
</dbReference>
<feature type="domain" description="Protein kinase" evidence="2">
    <location>
        <begin position="60"/>
        <end position="339"/>
    </location>
</feature>
<feature type="compositionally biased region" description="Low complexity" evidence="1">
    <location>
        <begin position="375"/>
        <end position="397"/>
    </location>
</feature>
<feature type="region of interest" description="Disordered" evidence="1">
    <location>
        <begin position="351"/>
        <end position="490"/>
    </location>
</feature>
<dbReference type="STRING" id="299467.A0A443SDY5"/>
<protein>
    <submittedName>
        <fullName evidence="3">AP2-associated protein kinase 1-like protein</fullName>
    </submittedName>
</protein>
<dbReference type="SMART" id="SM00220">
    <property type="entry name" value="S_TKc"/>
    <property type="match status" value="1"/>
</dbReference>
<dbReference type="PROSITE" id="PS50011">
    <property type="entry name" value="PROTEIN_KINASE_DOM"/>
    <property type="match status" value="1"/>
</dbReference>
<evidence type="ECO:0000259" key="2">
    <source>
        <dbReference type="PROSITE" id="PS50011"/>
    </source>
</evidence>
<dbReference type="GO" id="GO:0004672">
    <property type="term" value="F:protein kinase activity"/>
    <property type="evidence" value="ECO:0007669"/>
    <property type="project" value="InterPro"/>
</dbReference>
<dbReference type="GO" id="GO:0005524">
    <property type="term" value="F:ATP binding"/>
    <property type="evidence" value="ECO:0007669"/>
    <property type="project" value="InterPro"/>
</dbReference>
<name>A0A443SDY5_9ACAR</name>
<dbReference type="OrthoDB" id="2018507at2759"/>
<evidence type="ECO:0000256" key="1">
    <source>
        <dbReference type="SAM" id="MobiDB-lite"/>
    </source>
</evidence>
<feature type="compositionally biased region" description="Polar residues" evidence="1">
    <location>
        <begin position="432"/>
        <end position="458"/>
    </location>
</feature>
<gene>
    <name evidence="3" type="ORF">B4U80_11502</name>
</gene>
<accession>A0A443SDY5</accession>
<dbReference type="InterPro" id="IPR000719">
    <property type="entry name" value="Prot_kinase_dom"/>
</dbReference>
<dbReference type="AlphaFoldDB" id="A0A443SDY5"/>
<feature type="region of interest" description="Disordered" evidence="1">
    <location>
        <begin position="973"/>
        <end position="995"/>
    </location>
</feature>
<feature type="compositionally biased region" description="Acidic residues" evidence="1">
    <location>
        <begin position="903"/>
        <end position="930"/>
    </location>
</feature>
<dbReference type="CDD" id="cd14037">
    <property type="entry name" value="STKc_NAK_like"/>
    <property type="match status" value="1"/>
</dbReference>
<dbReference type="Pfam" id="PF00069">
    <property type="entry name" value="Pkinase"/>
    <property type="match status" value="1"/>
</dbReference>
<reference evidence="3 4" key="1">
    <citation type="journal article" date="2018" name="Gigascience">
        <title>Genomes of trombidid mites reveal novel predicted allergens and laterally-transferred genes associated with secondary metabolism.</title>
        <authorList>
            <person name="Dong X."/>
            <person name="Chaisiri K."/>
            <person name="Xia D."/>
            <person name="Armstrong S.D."/>
            <person name="Fang Y."/>
            <person name="Donnelly M.J."/>
            <person name="Kadowaki T."/>
            <person name="McGarry J.W."/>
            <person name="Darby A.C."/>
            <person name="Makepeace B.L."/>
        </authorList>
    </citation>
    <scope>NUCLEOTIDE SEQUENCE [LARGE SCALE GENOMIC DNA]</scope>
    <source>
        <strain evidence="3">UoL-UT</strain>
    </source>
</reference>
<feature type="compositionally biased region" description="Basic and acidic residues" evidence="1">
    <location>
        <begin position="887"/>
        <end position="902"/>
    </location>
</feature>
<feature type="region of interest" description="Disordered" evidence="1">
    <location>
        <begin position="865"/>
        <end position="930"/>
    </location>
</feature>